<dbReference type="OrthoDB" id="4717506at2"/>
<dbReference type="PANTHER" id="PTHR21660">
    <property type="entry name" value="THIOESTERASE SUPERFAMILY MEMBER-RELATED"/>
    <property type="match status" value="1"/>
</dbReference>
<dbReference type="AlphaFoldDB" id="A0A541BS03"/>
<keyword evidence="1" id="KW-0378">Hydrolase</keyword>
<organism evidence="3 4">
    <name type="scientific">Rhodococcus spelaei</name>
    <dbReference type="NCBI Taxonomy" id="2546320"/>
    <lineage>
        <taxon>Bacteria</taxon>
        <taxon>Bacillati</taxon>
        <taxon>Actinomycetota</taxon>
        <taxon>Actinomycetes</taxon>
        <taxon>Mycobacteriales</taxon>
        <taxon>Nocardiaceae</taxon>
        <taxon>Rhodococcus</taxon>
    </lineage>
</organism>
<dbReference type="Gene3D" id="3.10.129.10">
    <property type="entry name" value="Hotdog Thioesterase"/>
    <property type="match status" value="1"/>
</dbReference>
<evidence type="ECO:0000256" key="1">
    <source>
        <dbReference type="ARBA" id="ARBA00022801"/>
    </source>
</evidence>
<accession>A0A541BS03</accession>
<dbReference type="CDD" id="cd03443">
    <property type="entry name" value="PaaI_thioesterase"/>
    <property type="match status" value="1"/>
</dbReference>
<dbReference type="InterPro" id="IPR049449">
    <property type="entry name" value="TesB_ACOT8-like_N"/>
</dbReference>
<dbReference type="InterPro" id="IPR029069">
    <property type="entry name" value="HotDog_dom_sf"/>
</dbReference>
<evidence type="ECO:0000313" key="4">
    <source>
        <dbReference type="Proteomes" id="UP000316256"/>
    </source>
</evidence>
<comment type="caution">
    <text evidence="3">The sequence shown here is derived from an EMBL/GenBank/DDBJ whole genome shotgun (WGS) entry which is preliminary data.</text>
</comment>
<reference evidence="3 4" key="1">
    <citation type="submission" date="2019-06" db="EMBL/GenBank/DDBJ databases">
        <title>Rhodococcus spaelei sp. nov., isolated from a cave.</title>
        <authorList>
            <person name="Lee S.D."/>
        </authorList>
    </citation>
    <scope>NUCLEOTIDE SEQUENCE [LARGE SCALE GENOMIC DNA]</scope>
    <source>
        <strain evidence="3 4">C9-5</strain>
    </source>
</reference>
<keyword evidence="4" id="KW-1185">Reference proteome</keyword>
<proteinExistence type="predicted"/>
<dbReference type="SUPFAM" id="SSF54637">
    <property type="entry name" value="Thioesterase/thiol ester dehydrase-isomerase"/>
    <property type="match status" value="1"/>
</dbReference>
<gene>
    <name evidence="3" type="ORF">FK531_03125</name>
</gene>
<dbReference type="Proteomes" id="UP000316256">
    <property type="component" value="Unassembled WGS sequence"/>
</dbReference>
<dbReference type="Pfam" id="PF13622">
    <property type="entry name" value="4HBT_3"/>
    <property type="match status" value="1"/>
</dbReference>
<sequence>MSDATIQAPTTGSEAMRLFLPQSPFVRHLGIELVDIGDDHAHLRMPFRDNLVTVGEMVHGGALAGCIDIGITAAAWAGPRVPEKLRGVTVSMSIEFLEPAFAEDVDIIGTRLRQGRRLSNCAVDIVTTTGGTLVAKGLGTYQVG</sequence>
<evidence type="ECO:0000313" key="3">
    <source>
        <dbReference type="EMBL" id="TQF75055.1"/>
    </source>
</evidence>
<dbReference type="InterPro" id="IPR003736">
    <property type="entry name" value="PAAI_dom"/>
</dbReference>
<dbReference type="InterPro" id="IPR039298">
    <property type="entry name" value="ACOT13"/>
</dbReference>
<dbReference type="RefSeq" id="WP_142095140.1">
    <property type="nucleotide sequence ID" value="NZ_VIGH01000001.1"/>
</dbReference>
<feature type="domain" description="Acyl-CoA thioesterase-like N-terminal HotDog" evidence="2">
    <location>
        <begin position="53"/>
        <end position="140"/>
    </location>
</feature>
<dbReference type="EMBL" id="VIGH01000001">
    <property type="protein sequence ID" value="TQF75055.1"/>
    <property type="molecule type" value="Genomic_DNA"/>
</dbReference>
<dbReference type="PANTHER" id="PTHR21660:SF1">
    <property type="entry name" value="ACYL-COENZYME A THIOESTERASE 13"/>
    <property type="match status" value="1"/>
</dbReference>
<evidence type="ECO:0000259" key="2">
    <source>
        <dbReference type="Pfam" id="PF13622"/>
    </source>
</evidence>
<name>A0A541BS03_9NOCA</name>
<protein>
    <submittedName>
        <fullName evidence="3">PaaI family thioesterase</fullName>
    </submittedName>
</protein>
<dbReference type="NCBIfam" id="TIGR00369">
    <property type="entry name" value="unchar_dom_1"/>
    <property type="match status" value="1"/>
</dbReference>
<dbReference type="GO" id="GO:0047617">
    <property type="term" value="F:fatty acyl-CoA hydrolase activity"/>
    <property type="evidence" value="ECO:0007669"/>
    <property type="project" value="InterPro"/>
</dbReference>